<dbReference type="PANTHER" id="PTHR43434">
    <property type="entry name" value="PHOSPHOGLYCOLATE PHOSPHATASE"/>
    <property type="match status" value="1"/>
</dbReference>
<organism evidence="14 15">
    <name type="scientific">Pigmentiphaga aceris</name>
    <dbReference type="NCBI Taxonomy" id="1940612"/>
    <lineage>
        <taxon>Bacteria</taxon>
        <taxon>Pseudomonadati</taxon>
        <taxon>Pseudomonadota</taxon>
        <taxon>Betaproteobacteria</taxon>
        <taxon>Burkholderiales</taxon>
        <taxon>Alcaligenaceae</taxon>
        <taxon>Pigmentiphaga</taxon>
    </lineage>
</organism>
<dbReference type="GO" id="GO:0006281">
    <property type="term" value="P:DNA repair"/>
    <property type="evidence" value="ECO:0007669"/>
    <property type="project" value="TreeGrafter"/>
</dbReference>
<evidence type="ECO:0000256" key="13">
    <source>
        <dbReference type="HAMAP-Rule" id="MF_00495"/>
    </source>
</evidence>
<feature type="binding site" evidence="13">
    <location>
        <position position="172"/>
    </location>
    <ligand>
        <name>Mg(2+)</name>
        <dbReference type="ChEBI" id="CHEBI:18420"/>
    </ligand>
</feature>
<dbReference type="RefSeq" id="WP_148812898.1">
    <property type="nucleotide sequence ID" value="NZ_CP043046.1"/>
</dbReference>
<evidence type="ECO:0000256" key="3">
    <source>
        <dbReference type="ARBA" id="ARBA00004818"/>
    </source>
</evidence>
<keyword evidence="7" id="KW-0113">Calvin cycle</keyword>
<evidence type="ECO:0000313" key="14">
    <source>
        <dbReference type="EMBL" id="QEI05012.1"/>
    </source>
</evidence>
<gene>
    <name evidence="14" type="ORF">FXN63_03515</name>
</gene>
<comment type="catalytic activity">
    <reaction evidence="1 13">
        <text>2-phosphoglycolate + H2O = glycolate + phosphate</text>
        <dbReference type="Rhea" id="RHEA:14369"/>
        <dbReference type="ChEBI" id="CHEBI:15377"/>
        <dbReference type="ChEBI" id="CHEBI:29805"/>
        <dbReference type="ChEBI" id="CHEBI:43474"/>
        <dbReference type="ChEBI" id="CHEBI:58033"/>
        <dbReference type="EC" id="3.1.3.18"/>
    </reaction>
</comment>
<dbReference type="KEGG" id="pacr:FXN63_03515"/>
<dbReference type="HAMAP" id="MF_00495">
    <property type="entry name" value="GPH_hydrolase_bact"/>
    <property type="match status" value="1"/>
</dbReference>
<dbReference type="NCBIfam" id="TIGR01509">
    <property type="entry name" value="HAD-SF-IA-v3"/>
    <property type="match status" value="1"/>
</dbReference>
<dbReference type="InterPro" id="IPR037512">
    <property type="entry name" value="PGPase_prok"/>
</dbReference>
<dbReference type="SFLD" id="SFLDG01135">
    <property type="entry name" value="C1.5.6:_HAD__Beta-PGM__Phospha"/>
    <property type="match status" value="1"/>
</dbReference>
<dbReference type="GO" id="GO:0005829">
    <property type="term" value="C:cytosol"/>
    <property type="evidence" value="ECO:0007669"/>
    <property type="project" value="TreeGrafter"/>
</dbReference>
<evidence type="ECO:0000256" key="11">
    <source>
        <dbReference type="ARBA" id="ARBA00023277"/>
    </source>
</evidence>
<dbReference type="InterPro" id="IPR041492">
    <property type="entry name" value="HAD_2"/>
</dbReference>
<feature type="binding site" evidence="13">
    <location>
        <position position="11"/>
    </location>
    <ligand>
        <name>Mg(2+)</name>
        <dbReference type="ChEBI" id="CHEBI:18420"/>
    </ligand>
</feature>
<keyword evidence="11 13" id="KW-0119">Carbohydrate metabolism</keyword>
<dbReference type="AlphaFoldDB" id="A0A5C0AS38"/>
<comment type="pathway">
    <text evidence="3 13">Organic acid metabolism; glycolate biosynthesis; glycolate from 2-phosphoglycolate: step 1/1.</text>
</comment>
<dbReference type="InterPro" id="IPR023214">
    <property type="entry name" value="HAD_sf"/>
</dbReference>
<dbReference type="Proteomes" id="UP000325161">
    <property type="component" value="Chromosome"/>
</dbReference>
<dbReference type="Gene3D" id="3.40.50.1000">
    <property type="entry name" value="HAD superfamily/HAD-like"/>
    <property type="match status" value="1"/>
</dbReference>
<dbReference type="OrthoDB" id="9807630at2"/>
<keyword evidence="9 13" id="KW-0378">Hydrolase</keyword>
<dbReference type="Pfam" id="PF13419">
    <property type="entry name" value="HAD_2"/>
    <property type="match status" value="1"/>
</dbReference>
<dbReference type="SFLD" id="SFLDS00003">
    <property type="entry name" value="Haloacid_Dehalogenase"/>
    <property type="match status" value="1"/>
</dbReference>
<dbReference type="InterPro" id="IPR036412">
    <property type="entry name" value="HAD-like_sf"/>
</dbReference>
<dbReference type="NCBIfam" id="NF009695">
    <property type="entry name" value="PRK13222.1-2"/>
    <property type="match status" value="1"/>
</dbReference>
<evidence type="ECO:0000256" key="7">
    <source>
        <dbReference type="ARBA" id="ARBA00022567"/>
    </source>
</evidence>
<dbReference type="GO" id="GO:0019253">
    <property type="term" value="P:reductive pentose-phosphate cycle"/>
    <property type="evidence" value="ECO:0007669"/>
    <property type="project" value="UniProtKB-KW"/>
</dbReference>
<sequence>MALRAALLDLDGTLMDTIPDLASAANAMRVELGMSPLREDVIATFVGKGIENLVRRTLAGAQDAEEHPVGFDDALASFKRNYHVINGEKSVVFDGVLDGLMAMRAMGLKLAVVTNKPEEFTLPLLRNTGIAGLFDAVVSGDTCARKKPDPLPMLHACEQLGVDASDAVAIGDSINDALAARAAGCAVLAVPYGYNEGRDVRTLDVDAIVPTLVDAADWVRRRQESPK</sequence>
<evidence type="ECO:0000256" key="2">
    <source>
        <dbReference type="ARBA" id="ARBA00001946"/>
    </source>
</evidence>
<evidence type="ECO:0000256" key="6">
    <source>
        <dbReference type="ARBA" id="ARBA00013078"/>
    </source>
</evidence>
<dbReference type="NCBIfam" id="TIGR01549">
    <property type="entry name" value="HAD-SF-IA-v1"/>
    <property type="match status" value="1"/>
</dbReference>
<keyword evidence="8 13" id="KW-0479">Metal-binding</keyword>
<name>A0A5C0AS38_9BURK</name>
<evidence type="ECO:0000256" key="4">
    <source>
        <dbReference type="ARBA" id="ARBA00006171"/>
    </source>
</evidence>
<dbReference type="GO" id="GO:0008967">
    <property type="term" value="F:phosphoglycolate phosphatase activity"/>
    <property type="evidence" value="ECO:0007669"/>
    <property type="project" value="UniProtKB-UniRule"/>
</dbReference>
<evidence type="ECO:0000256" key="5">
    <source>
        <dbReference type="ARBA" id="ARBA00011233"/>
    </source>
</evidence>
<dbReference type="FunFam" id="3.40.50.1000:FF:000022">
    <property type="entry name" value="Phosphoglycolate phosphatase"/>
    <property type="match status" value="1"/>
</dbReference>
<dbReference type="Gene3D" id="1.10.150.240">
    <property type="entry name" value="Putative phosphatase, domain 2"/>
    <property type="match status" value="1"/>
</dbReference>
<dbReference type="InterPro" id="IPR023198">
    <property type="entry name" value="PGP-like_dom2"/>
</dbReference>
<feature type="binding site" evidence="13">
    <location>
        <position position="9"/>
    </location>
    <ligand>
        <name>Mg(2+)</name>
        <dbReference type="ChEBI" id="CHEBI:18420"/>
    </ligand>
</feature>
<comment type="subunit">
    <text evidence="5">Homotrimer.</text>
</comment>
<dbReference type="GO" id="GO:0046872">
    <property type="term" value="F:metal ion binding"/>
    <property type="evidence" value="ECO:0007669"/>
    <property type="project" value="UniProtKB-KW"/>
</dbReference>
<evidence type="ECO:0000256" key="9">
    <source>
        <dbReference type="ARBA" id="ARBA00022801"/>
    </source>
</evidence>
<dbReference type="UniPathway" id="UPA00865">
    <property type="reaction ID" value="UER00834"/>
</dbReference>
<keyword evidence="15" id="KW-1185">Reference proteome</keyword>
<protein>
    <recommendedName>
        <fullName evidence="6 13">Phosphoglycolate phosphatase</fullName>
        <shortName evidence="13">PGP</shortName>
        <shortName evidence="13">PGPase</shortName>
        <ecNumber evidence="6 13">3.1.3.18</ecNumber>
    </recommendedName>
</protein>
<dbReference type="EMBL" id="CP043046">
    <property type="protein sequence ID" value="QEI05012.1"/>
    <property type="molecule type" value="Genomic_DNA"/>
</dbReference>
<evidence type="ECO:0000313" key="15">
    <source>
        <dbReference type="Proteomes" id="UP000325161"/>
    </source>
</evidence>
<feature type="active site" description="Nucleophile" evidence="13">
    <location>
        <position position="9"/>
    </location>
</feature>
<evidence type="ECO:0000256" key="10">
    <source>
        <dbReference type="ARBA" id="ARBA00022842"/>
    </source>
</evidence>
<dbReference type="InterPro" id="IPR006439">
    <property type="entry name" value="HAD-SF_hydro_IA"/>
</dbReference>
<dbReference type="SFLD" id="SFLDG01129">
    <property type="entry name" value="C1.5:_HAD__Beta-PGM__Phosphata"/>
    <property type="match status" value="1"/>
</dbReference>
<dbReference type="GO" id="GO:0046295">
    <property type="term" value="P:glycolate biosynthetic process"/>
    <property type="evidence" value="ECO:0007669"/>
    <property type="project" value="UniProtKB-UniRule"/>
</dbReference>
<keyword evidence="10 13" id="KW-0460">Magnesium</keyword>
<dbReference type="InterPro" id="IPR050155">
    <property type="entry name" value="HAD-like_hydrolase_sf"/>
</dbReference>
<accession>A0A5C0AS38</accession>
<comment type="function">
    <text evidence="12 13">Specifically catalyzes the dephosphorylation of 2-phosphoglycolate. Is involved in the dissimilation of the intracellular 2-phosphoglycolate formed during the DNA repair of 3'-phosphoglycolate ends, a major class of DNA lesions induced by oxidative stress.</text>
</comment>
<proteinExistence type="inferred from homology"/>
<evidence type="ECO:0000256" key="1">
    <source>
        <dbReference type="ARBA" id="ARBA00000830"/>
    </source>
</evidence>
<dbReference type="PANTHER" id="PTHR43434:SF23">
    <property type="entry name" value="PHOSPHOGLYCOLATE PHOSPHATASE"/>
    <property type="match status" value="1"/>
</dbReference>
<comment type="similarity">
    <text evidence="4 13">Belongs to the HAD-like hydrolase superfamily. CbbY/CbbZ/Gph/YieH family.</text>
</comment>
<dbReference type="NCBIfam" id="TIGR01449">
    <property type="entry name" value="PGP_bact"/>
    <property type="match status" value="1"/>
</dbReference>
<dbReference type="SUPFAM" id="SSF56784">
    <property type="entry name" value="HAD-like"/>
    <property type="match status" value="1"/>
</dbReference>
<evidence type="ECO:0000256" key="8">
    <source>
        <dbReference type="ARBA" id="ARBA00022723"/>
    </source>
</evidence>
<evidence type="ECO:0000256" key="12">
    <source>
        <dbReference type="ARBA" id="ARBA00059247"/>
    </source>
</evidence>
<comment type="cofactor">
    <cofactor evidence="2 13">
        <name>Mg(2+)</name>
        <dbReference type="ChEBI" id="CHEBI:18420"/>
    </cofactor>
</comment>
<reference evidence="14 15" key="1">
    <citation type="submission" date="2019-08" db="EMBL/GenBank/DDBJ databases">
        <title>Amphibian skin-associated Pigmentiphaga: genome sequence and occurrence across geography and hosts.</title>
        <authorList>
            <person name="Bletz M.C."/>
            <person name="Bunk B."/>
            <person name="Sproeer C."/>
            <person name="Biwer P."/>
            <person name="Reiter S."/>
            <person name="Rabemananjara F.C.E."/>
            <person name="Schulz S."/>
            <person name="Overmann J."/>
            <person name="Vences M."/>
        </authorList>
    </citation>
    <scope>NUCLEOTIDE SEQUENCE [LARGE SCALE GENOMIC DNA]</scope>
    <source>
        <strain evidence="14 15">Mada1488</strain>
    </source>
</reference>
<dbReference type="PRINTS" id="PR00413">
    <property type="entry name" value="HADHALOGNASE"/>
</dbReference>
<dbReference type="EC" id="3.1.3.18" evidence="6 13"/>